<dbReference type="PANTHER" id="PTHR12110">
    <property type="entry name" value="HYDROXYPYRUVATE ISOMERASE"/>
    <property type="match status" value="1"/>
</dbReference>
<keyword evidence="3" id="KW-1185">Reference proteome</keyword>
<reference evidence="3" key="1">
    <citation type="journal article" date="2019" name="Int. J. Syst. Evol. Microbiol.">
        <title>The Global Catalogue of Microorganisms (GCM) 10K type strain sequencing project: providing services to taxonomists for standard genome sequencing and annotation.</title>
        <authorList>
            <consortium name="The Broad Institute Genomics Platform"/>
            <consortium name="The Broad Institute Genome Sequencing Center for Infectious Disease"/>
            <person name="Wu L."/>
            <person name="Ma J."/>
        </authorList>
    </citation>
    <scope>NUCLEOTIDE SEQUENCE [LARGE SCALE GENOMIC DNA]</scope>
    <source>
        <strain evidence="3">CGMCC 4.7132</strain>
    </source>
</reference>
<comment type="caution">
    <text evidence="2">The sequence shown here is derived from an EMBL/GenBank/DDBJ whole genome shotgun (WGS) entry which is preliminary data.</text>
</comment>
<gene>
    <name evidence="2" type="ORF">ACFO60_08075</name>
</gene>
<evidence type="ECO:0000259" key="1">
    <source>
        <dbReference type="Pfam" id="PF01261"/>
    </source>
</evidence>
<dbReference type="Proteomes" id="UP001596004">
    <property type="component" value="Unassembled WGS sequence"/>
</dbReference>
<sequence>MGGARLLTAGVCSVTYRPLPADRVIALAARAGLDHIEWGQDAHIPLGDVAEALRVAEATRAAGLSVSAFGSYYRAGAIADPGEDRRVWRDVLAAARALDAPRIRVWAGGRGSAEASPAERRRTLSALRRCVDTAGDIAVATEYHADTLTDDSGSARAMLDEVPGLRTYWQPPNGMPDDEALTGLRAVLDRVDAVHVFSWWPTPRERWPLDHRAALWREVVRLLASTGRRVAASIEFVPGDDPGMLAGEAASLRRHLTAADRRQDVRGVPES</sequence>
<protein>
    <submittedName>
        <fullName evidence="2">Sugar phosphate isomerase/epimerase family protein</fullName>
    </submittedName>
</protein>
<dbReference type="PANTHER" id="PTHR12110:SF41">
    <property type="entry name" value="INOSOSE DEHYDRATASE"/>
    <property type="match status" value="1"/>
</dbReference>
<dbReference type="InterPro" id="IPR013022">
    <property type="entry name" value="Xyl_isomerase-like_TIM-brl"/>
</dbReference>
<feature type="domain" description="Xylose isomerase-like TIM barrel" evidence="1">
    <location>
        <begin position="25"/>
        <end position="241"/>
    </location>
</feature>
<accession>A0ABV9CDX4</accession>
<dbReference type="Gene3D" id="3.20.20.150">
    <property type="entry name" value="Divalent-metal-dependent TIM barrel enzymes"/>
    <property type="match status" value="1"/>
</dbReference>
<dbReference type="RefSeq" id="WP_380838744.1">
    <property type="nucleotide sequence ID" value="NZ_JBHSFP010000004.1"/>
</dbReference>
<dbReference type="Pfam" id="PF01261">
    <property type="entry name" value="AP_endonuc_2"/>
    <property type="match status" value="1"/>
</dbReference>
<dbReference type="InterPro" id="IPR050312">
    <property type="entry name" value="IolE/XylAMocC-like"/>
</dbReference>
<dbReference type="EMBL" id="JBHSFP010000004">
    <property type="protein sequence ID" value="MFC4530719.1"/>
    <property type="molecule type" value="Genomic_DNA"/>
</dbReference>
<evidence type="ECO:0000313" key="2">
    <source>
        <dbReference type="EMBL" id="MFC4530719.1"/>
    </source>
</evidence>
<dbReference type="SUPFAM" id="SSF51658">
    <property type="entry name" value="Xylose isomerase-like"/>
    <property type="match status" value="1"/>
</dbReference>
<dbReference type="InterPro" id="IPR036237">
    <property type="entry name" value="Xyl_isomerase-like_sf"/>
</dbReference>
<keyword evidence="2" id="KW-0413">Isomerase</keyword>
<name>A0ABV9CDX4_9ACTN</name>
<dbReference type="GO" id="GO:0016853">
    <property type="term" value="F:isomerase activity"/>
    <property type="evidence" value="ECO:0007669"/>
    <property type="project" value="UniProtKB-KW"/>
</dbReference>
<evidence type="ECO:0000313" key="3">
    <source>
        <dbReference type="Proteomes" id="UP001596004"/>
    </source>
</evidence>
<organism evidence="2 3">
    <name type="scientific">Sphaerisporangium dianthi</name>
    <dbReference type="NCBI Taxonomy" id="1436120"/>
    <lineage>
        <taxon>Bacteria</taxon>
        <taxon>Bacillati</taxon>
        <taxon>Actinomycetota</taxon>
        <taxon>Actinomycetes</taxon>
        <taxon>Streptosporangiales</taxon>
        <taxon>Streptosporangiaceae</taxon>
        <taxon>Sphaerisporangium</taxon>
    </lineage>
</organism>
<proteinExistence type="predicted"/>